<dbReference type="SUPFAM" id="SSF69593">
    <property type="entry name" value="Glycerol-3-phosphate (1)-acyltransferase"/>
    <property type="match status" value="1"/>
</dbReference>
<dbReference type="OrthoDB" id="9810508at2"/>
<feature type="domain" description="DUF374" evidence="1">
    <location>
        <begin position="72"/>
        <end position="140"/>
    </location>
</feature>
<comment type="caution">
    <text evidence="2">The sequence shown here is derived from an EMBL/GenBank/DDBJ whole genome shotgun (WGS) entry which is preliminary data.</text>
</comment>
<reference evidence="2" key="1">
    <citation type="submission" date="2013-05" db="EMBL/GenBank/DDBJ databases">
        <authorList>
            <person name="Harkins D.M."/>
            <person name="Durkin A.S."/>
            <person name="Brinkac L.M."/>
            <person name="Haft D.H."/>
            <person name="Selengut J.D."/>
            <person name="Sanka R."/>
            <person name="DePew J."/>
            <person name="Purushe J."/>
            <person name="Hartskeerl R.A."/>
            <person name="Ahmed A."/>
            <person name="van der Linden H."/>
            <person name="Goris M.G.A."/>
            <person name="Vinetz J.M."/>
            <person name="Sutton G.G."/>
            <person name="Nierman W.C."/>
            <person name="Fouts D.E."/>
        </authorList>
    </citation>
    <scope>NUCLEOTIDE SEQUENCE [LARGE SCALE GENOMIC DNA]</scope>
    <source>
        <strain evidence="2">5399</strain>
    </source>
</reference>
<protein>
    <submittedName>
        <fullName evidence="2">PF04028 domain protein</fullName>
    </submittedName>
</protein>
<organism evidence="2 3">
    <name type="scientific">Leptospira broomii serovar Hurstbridge str. 5399</name>
    <dbReference type="NCBI Taxonomy" id="1049789"/>
    <lineage>
        <taxon>Bacteria</taxon>
        <taxon>Pseudomonadati</taxon>
        <taxon>Spirochaetota</taxon>
        <taxon>Spirochaetia</taxon>
        <taxon>Leptospirales</taxon>
        <taxon>Leptospiraceae</taxon>
        <taxon>Leptospira</taxon>
    </lineage>
</organism>
<dbReference type="Proteomes" id="UP000015454">
    <property type="component" value="Unassembled WGS sequence"/>
</dbReference>
<evidence type="ECO:0000259" key="1">
    <source>
        <dbReference type="Pfam" id="PF04028"/>
    </source>
</evidence>
<evidence type="ECO:0000313" key="3">
    <source>
        <dbReference type="Proteomes" id="UP000015454"/>
    </source>
</evidence>
<gene>
    <name evidence="2" type="ORF">LEP1GSC050_3295</name>
</gene>
<dbReference type="RefSeq" id="WP_010571439.1">
    <property type="nucleotide sequence ID" value="NZ_AHMO02000008.1"/>
</dbReference>
<dbReference type="AlphaFoldDB" id="T0GDS6"/>
<name>T0GDS6_9LEPT</name>
<sequence>MSQNSASVEKPDGFKRRLLVWLIPTLVVFLQRIVGLTSKVLELGKIEFDSLFLAKKPFILSIWHTNVLYSPYLHRGRNVAVLISESKDGDFITGVVHRFGNTSIRGSSSKGGSRALKAMIVHLKKNLPAAFTPDGPRGPALIVQPGLIASAQVSQVPIIPFHYECTRQWILEKSWDKHRVPKPFTTFVVSYGKPIWIPRELNEESFEAQRLLVEKAMLENKQRAEQKAEELRRLRSIRYESNPGTRYE</sequence>
<evidence type="ECO:0000313" key="2">
    <source>
        <dbReference type="EMBL" id="EQA44974.1"/>
    </source>
</evidence>
<dbReference type="STRING" id="1049789.LEP1GSC050_3295"/>
<keyword evidence="3" id="KW-1185">Reference proteome</keyword>
<dbReference type="Pfam" id="PF04028">
    <property type="entry name" value="DUF374"/>
    <property type="match status" value="1"/>
</dbReference>
<dbReference type="CDD" id="cd07983">
    <property type="entry name" value="LPLAT_DUF374-like"/>
    <property type="match status" value="1"/>
</dbReference>
<accession>T0GDS6</accession>
<dbReference type="EMBL" id="AHMO02000008">
    <property type="protein sequence ID" value="EQA44974.1"/>
    <property type="molecule type" value="Genomic_DNA"/>
</dbReference>
<dbReference type="InterPro" id="IPR007172">
    <property type="entry name" value="DUF374"/>
</dbReference>
<proteinExistence type="predicted"/>